<dbReference type="Proteomes" id="UP000314294">
    <property type="component" value="Unassembled WGS sequence"/>
</dbReference>
<sequence length="94" mass="9709">MAPSSHLTLTGASITSIRLHPVSSCERLPLGGDWRRAGRSERSGPGGGCIRPRGSGLEEATALAGGTKAWLMSSQVERGSLVNLVPASDVLVVD</sequence>
<protein>
    <submittedName>
        <fullName evidence="2">Uncharacterized protein</fullName>
    </submittedName>
</protein>
<feature type="compositionally biased region" description="Basic and acidic residues" evidence="1">
    <location>
        <begin position="33"/>
        <end position="42"/>
    </location>
</feature>
<feature type="region of interest" description="Disordered" evidence="1">
    <location>
        <begin position="29"/>
        <end position="54"/>
    </location>
</feature>
<proteinExistence type="predicted"/>
<dbReference type="AlphaFoldDB" id="A0A4Z2DZ90"/>
<keyword evidence="3" id="KW-1185">Reference proteome</keyword>
<name>A0A4Z2DZ90_9TELE</name>
<gene>
    <name evidence="2" type="ORF">EYF80_068328</name>
</gene>
<organism evidence="2 3">
    <name type="scientific">Liparis tanakae</name>
    <name type="common">Tanaka's snailfish</name>
    <dbReference type="NCBI Taxonomy" id="230148"/>
    <lineage>
        <taxon>Eukaryota</taxon>
        <taxon>Metazoa</taxon>
        <taxon>Chordata</taxon>
        <taxon>Craniata</taxon>
        <taxon>Vertebrata</taxon>
        <taxon>Euteleostomi</taxon>
        <taxon>Actinopterygii</taxon>
        <taxon>Neopterygii</taxon>
        <taxon>Teleostei</taxon>
        <taxon>Neoteleostei</taxon>
        <taxon>Acanthomorphata</taxon>
        <taxon>Eupercaria</taxon>
        <taxon>Perciformes</taxon>
        <taxon>Cottioidei</taxon>
        <taxon>Cottales</taxon>
        <taxon>Liparidae</taxon>
        <taxon>Liparis</taxon>
    </lineage>
</organism>
<comment type="caution">
    <text evidence="2">The sequence shown here is derived from an EMBL/GenBank/DDBJ whole genome shotgun (WGS) entry which is preliminary data.</text>
</comment>
<evidence type="ECO:0000313" key="2">
    <source>
        <dbReference type="EMBL" id="TNN21560.1"/>
    </source>
</evidence>
<evidence type="ECO:0000256" key="1">
    <source>
        <dbReference type="SAM" id="MobiDB-lite"/>
    </source>
</evidence>
<accession>A0A4Z2DZ90</accession>
<evidence type="ECO:0000313" key="3">
    <source>
        <dbReference type="Proteomes" id="UP000314294"/>
    </source>
</evidence>
<dbReference type="EMBL" id="SRLO01027293">
    <property type="protein sequence ID" value="TNN21560.1"/>
    <property type="molecule type" value="Genomic_DNA"/>
</dbReference>
<reference evidence="2 3" key="1">
    <citation type="submission" date="2019-03" db="EMBL/GenBank/DDBJ databases">
        <title>First draft genome of Liparis tanakae, snailfish: a comprehensive survey of snailfish specific genes.</title>
        <authorList>
            <person name="Kim W."/>
            <person name="Song I."/>
            <person name="Jeong J.-H."/>
            <person name="Kim D."/>
            <person name="Kim S."/>
            <person name="Ryu S."/>
            <person name="Song J.Y."/>
            <person name="Lee S.K."/>
        </authorList>
    </citation>
    <scope>NUCLEOTIDE SEQUENCE [LARGE SCALE GENOMIC DNA]</scope>
    <source>
        <tissue evidence="2">Muscle</tissue>
    </source>
</reference>